<evidence type="ECO:0000256" key="1">
    <source>
        <dbReference type="SAM" id="MobiDB-lite"/>
    </source>
</evidence>
<dbReference type="InterPro" id="IPR051677">
    <property type="entry name" value="AfsR-DnrI-RedD_regulator"/>
</dbReference>
<gene>
    <name evidence="3" type="ORF">HNR42_001545</name>
</gene>
<feature type="domain" description="Bacterial transcriptional activator" evidence="2">
    <location>
        <begin position="95"/>
        <end position="231"/>
    </location>
</feature>
<evidence type="ECO:0000313" key="4">
    <source>
        <dbReference type="Proteomes" id="UP000569951"/>
    </source>
</evidence>
<dbReference type="InterPro" id="IPR049945">
    <property type="entry name" value="AAA_22"/>
</dbReference>
<dbReference type="InterPro" id="IPR011990">
    <property type="entry name" value="TPR-like_helical_dom_sf"/>
</dbReference>
<feature type="region of interest" description="Disordered" evidence="1">
    <location>
        <begin position="943"/>
        <end position="964"/>
    </location>
</feature>
<dbReference type="EMBL" id="JACHHG010000005">
    <property type="protein sequence ID" value="MBB6098120.1"/>
    <property type="molecule type" value="Genomic_DNA"/>
</dbReference>
<feature type="compositionally biased region" description="Basic and acidic residues" evidence="1">
    <location>
        <begin position="955"/>
        <end position="964"/>
    </location>
</feature>
<name>A0A841I108_9DEIO</name>
<evidence type="ECO:0000259" key="2">
    <source>
        <dbReference type="SMART" id="SM01043"/>
    </source>
</evidence>
<dbReference type="SMART" id="SM00028">
    <property type="entry name" value="TPR"/>
    <property type="match status" value="3"/>
</dbReference>
<dbReference type="RefSeq" id="WP_183986235.1">
    <property type="nucleotide sequence ID" value="NZ_JACHHG010000005.1"/>
</dbReference>
<proteinExistence type="predicted"/>
<dbReference type="InterPro" id="IPR005158">
    <property type="entry name" value="BTAD"/>
</dbReference>
<dbReference type="SUPFAM" id="SSF52540">
    <property type="entry name" value="P-loop containing nucleoside triphosphate hydrolases"/>
    <property type="match status" value="1"/>
</dbReference>
<protein>
    <submittedName>
        <fullName evidence="3">DNA-binding SARP family transcriptional activator</fullName>
    </submittedName>
</protein>
<dbReference type="PANTHER" id="PTHR35807">
    <property type="entry name" value="TRANSCRIPTIONAL REGULATOR REDD-RELATED"/>
    <property type="match status" value="1"/>
</dbReference>
<dbReference type="SUPFAM" id="SSF48452">
    <property type="entry name" value="TPR-like"/>
    <property type="match status" value="3"/>
</dbReference>
<dbReference type="InterPro" id="IPR019734">
    <property type="entry name" value="TPR_rpt"/>
</dbReference>
<keyword evidence="3" id="KW-0238">DNA-binding</keyword>
<reference evidence="3 4" key="1">
    <citation type="submission" date="2020-08" db="EMBL/GenBank/DDBJ databases">
        <title>Genomic Encyclopedia of Type Strains, Phase IV (KMG-IV): sequencing the most valuable type-strain genomes for metagenomic binning, comparative biology and taxonomic classification.</title>
        <authorList>
            <person name="Goeker M."/>
        </authorList>
    </citation>
    <scope>NUCLEOTIDE SEQUENCE [LARGE SCALE GENOMIC DNA]</scope>
    <source>
        <strain evidence="3 4">DSM 21458</strain>
    </source>
</reference>
<dbReference type="SMART" id="SM01043">
    <property type="entry name" value="BTAD"/>
    <property type="match status" value="1"/>
</dbReference>
<dbReference type="Gene3D" id="3.40.50.300">
    <property type="entry name" value="P-loop containing nucleotide triphosphate hydrolases"/>
    <property type="match status" value="1"/>
</dbReference>
<dbReference type="Pfam" id="PF03704">
    <property type="entry name" value="BTAD"/>
    <property type="match status" value="1"/>
</dbReference>
<organism evidence="3 4">
    <name type="scientific">Deinobacterium chartae</name>
    <dbReference type="NCBI Taxonomy" id="521158"/>
    <lineage>
        <taxon>Bacteria</taxon>
        <taxon>Thermotogati</taxon>
        <taxon>Deinococcota</taxon>
        <taxon>Deinococci</taxon>
        <taxon>Deinococcales</taxon>
        <taxon>Deinococcaceae</taxon>
        <taxon>Deinobacterium</taxon>
    </lineage>
</organism>
<evidence type="ECO:0000313" key="3">
    <source>
        <dbReference type="EMBL" id="MBB6098120.1"/>
    </source>
</evidence>
<comment type="caution">
    <text evidence="3">The sequence shown here is derived from an EMBL/GenBank/DDBJ whole genome shotgun (WGS) entry which is preliminary data.</text>
</comment>
<dbReference type="AlphaFoldDB" id="A0A841I108"/>
<dbReference type="Pfam" id="PF13401">
    <property type="entry name" value="AAA_22"/>
    <property type="match status" value="1"/>
</dbReference>
<dbReference type="Gene3D" id="1.25.40.10">
    <property type="entry name" value="Tetratricopeptide repeat domain"/>
    <property type="match status" value="4"/>
</dbReference>
<dbReference type="InterPro" id="IPR027417">
    <property type="entry name" value="P-loop_NTPase"/>
</dbReference>
<dbReference type="GO" id="GO:0003677">
    <property type="term" value="F:DNA binding"/>
    <property type="evidence" value="ECO:0007669"/>
    <property type="project" value="UniProtKB-KW"/>
</dbReference>
<keyword evidence="4" id="KW-1185">Reference proteome</keyword>
<accession>A0A841I108</accession>
<sequence length="1115" mass="122431">MLSAPWSFQALGDARLTGPEGSLGRLERKTAALLVYLALEGPTSRARLASLLWPESPESVARNNLVHLLRRLRRATAADLVDTQDLISLTDALEVDVQRACVLYAQGEYAERAQLEGPLLPGLDYDDCPDLEDWLYATRERLEAQLLESLRREGARLEARGDYAGATRWNERLLQHDPLSEDGHRRRMRLLYLEGDRSGALRAFEVCRERLQRELGVGPHPETEALARQIEASGPLNAPKKSTALPLTALRPPLLIGREEIWARMEQAWTAGQHIYLSGEPGVGKTRLATDFAASRGEVLRLGGRPGDAGVPYATLARALRSVWTPALQRELPSWVRQELARIVPELLSDETPPIGLGETERRRLFEAAARALRGVAGPTHTLLIDDLHYFDPASWEQLMYTLSEFSSSGPAAPRCVLCYREAELPAAWMQQIRQQLGAYEAQHFVIDPLPPATMSKLIDSLELSEIADRSGDLITLSGGNPFYLLENVRHLLEAERDVALGEVGGLGSVVERRLRRLSAPALQVARAAAVLGSDACPEFAAEVLGLPLLDLSLIWQELEGYGVLQRDRFAHDLILEAVMRGLPDSMRTLLQRAAARVLERHQAPAARVGQLWEQAGDLTRAAPKLREAARVAEAALRLHEAAEFCARAAEAYRECDPDARYEALERLVVLRGSLNDHELHQQALRALFEAARGPRQQAGAWLLQNEYHLSLGQARQAEEAARQGSALPHGSTTLEANLKAGLGAALWLQGRLEEAAGALREAVSQLEELGESQDLAANTANLAVILDHLGHYPEAAARHRQACLLLEQVGDRFGLLVERYNLAISLLEAGQARAALEAAEAAGTLEDGLDAAMLNPARGRVTRARALAALGRYAPALNAFEQALALAETADDRQISAYRVYYAELLLDLAQPQRATALLAEALAQPELPQRLRPRARVSMARGQLEQGATETRASLERAAAEEPRTPFNRLTLELLQARLDSPEQALLRLEQTLEAARHHGLEGHLRSAAVLRARALRELGRTDEARACARMARTELLRCEPQGLSGWALRWMLAELLESLEDDAAEPARQDARAWTLEAVRGLPAPMMSALLARTPLAAEVASGGMSVLMLPE</sequence>
<dbReference type="Proteomes" id="UP000569951">
    <property type="component" value="Unassembled WGS sequence"/>
</dbReference>